<name>A0A927CAU8_9BACL</name>
<dbReference type="InterPro" id="IPR018062">
    <property type="entry name" value="HTH_AraC-typ_CS"/>
</dbReference>
<dbReference type="InterPro" id="IPR009057">
    <property type="entry name" value="Homeodomain-like_sf"/>
</dbReference>
<dbReference type="SMART" id="SM00342">
    <property type="entry name" value="HTH_ARAC"/>
    <property type="match status" value="1"/>
</dbReference>
<dbReference type="InterPro" id="IPR014710">
    <property type="entry name" value="RmlC-like_jellyroll"/>
</dbReference>
<keyword evidence="1" id="KW-0805">Transcription regulation</keyword>
<dbReference type="PROSITE" id="PS01124">
    <property type="entry name" value="HTH_ARAC_FAMILY_2"/>
    <property type="match status" value="1"/>
</dbReference>
<keyword evidence="6" id="KW-1185">Reference proteome</keyword>
<keyword evidence="2" id="KW-0238">DNA-binding</keyword>
<proteinExistence type="predicted"/>
<reference evidence="5" key="1">
    <citation type="submission" date="2020-09" db="EMBL/GenBank/DDBJ databases">
        <title>A novel bacterium of genus Paenibacillus, isolated from South China Sea.</title>
        <authorList>
            <person name="Huang H."/>
            <person name="Mo K."/>
            <person name="Hu Y."/>
        </authorList>
    </citation>
    <scope>NUCLEOTIDE SEQUENCE</scope>
    <source>
        <strain evidence="5">IB182363</strain>
    </source>
</reference>
<dbReference type="Pfam" id="PF12833">
    <property type="entry name" value="HTH_18"/>
    <property type="match status" value="1"/>
</dbReference>
<dbReference type="Proteomes" id="UP000639396">
    <property type="component" value="Unassembled WGS sequence"/>
</dbReference>
<keyword evidence="3" id="KW-0804">Transcription</keyword>
<feature type="domain" description="HTH araC/xylS-type" evidence="4">
    <location>
        <begin position="197"/>
        <end position="295"/>
    </location>
</feature>
<evidence type="ECO:0000256" key="2">
    <source>
        <dbReference type="ARBA" id="ARBA00023125"/>
    </source>
</evidence>
<dbReference type="GO" id="GO:0003700">
    <property type="term" value="F:DNA-binding transcription factor activity"/>
    <property type="evidence" value="ECO:0007669"/>
    <property type="project" value="InterPro"/>
</dbReference>
<gene>
    <name evidence="5" type="ORF">IDH45_18725</name>
</gene>
<dbReference type="PANTHER" id="PTHR43280">
    <property type="entry name" value="ARAC-FAMILY TRANSCRIPTIONAL REGULATOR"/>
    <property type="match status" value="1"/>
</dbReference>
<dbReference type="InterPro" id="IPR003313">
    <property type="entry name" value="AraC-bd"/>
</dbReference>
<evidence type="ECO:0000256" key="1">
    <source>
        <dbReference type="ARBA" id="ARBA00023015"/>
    </source>
</evidence>
<organism evidence="5 6">
    <name type="scientific">Paenibacillus oceani</name>
    <dbReference type="NCBI Taxonomy" id="2772510"/>
    <lineage>
        <taxon>Bacteria</taxon>
        <taxon>Bacillati</taxon>
        <taxon>Bacillota</taxon>
        <taxon>Bacilli</taxon>
        <taxon>Bacillales</taxon>
        <taxon>Paenibacillaceae</taxon>
        <taxon>Paenibacillus</taxon>
    </lineage>
</organism>
<evidence type="ECO:0000313" key="6">
    <source>
        <dbReference type="Proteomes" id="UP000639396"/>
    </source>
</evidence>
<accession>A0A927CAU8</accession>
<dbReference type="Pfam" id="PF02311">
    <property type="entry name" value="AraC_binding"/>
    <property type="match status" value="1"/>
</dbReference>
<evidence type="ECO:0000259" key="4">
    <source>
        <dbReference type="PROSITE" id="PS01124"/>
    </source>
</evidence>
<comment type="caution">
    <text evidence="5">The sequence shown here is derived from an EMBL/GenBank/DDBJ whole genome shotgun (WGS) entry which is preliminary data.</text>
</comment>
<dbReference type="PROSITE" id="PS00041">
    <property type="entry name" value="HTH_ARAC_FAMILY_1"/>
    <property type="match status" value="1"/>
</dbReference>
<dbReference type="InterPro" id="IPR020449">
    <property type="entry name" value="Tscrpt_reg_AraC-type_HTH"/>
</dbReference>
<dbReference type="InterPro" id="IPR018060">
    <property type="entry name" value="HTH_AraC"/>
</dbReference>
<dbReference type="Gene3D" id="1.10.10.60">
    <property type="entry name" value="Homeodomain-like"/>
    <property type="match status" value="2"/>
</dbReference>
<dbReference type="AlphaFoldDB" id="A0A927CAU8"/>
<dbReference type="InterPro" id="IPR037923">
    <property type="entry name" value="HTH-like"/>
</dbReference>
<evidence type="ECO:0000256" key="3">
    <source>
        <dbReference type="ARBA" id="ARBA00023163"/>
    </source>
</evidence>
<dbReference type="PRINTS" id="PR00032">
    <property type="entry name" value="HTHARAC"/>
</dbReference>
<dbReference type="PANTHER" id="PTHR43280:SF2">
    <property type="entry name" value="HTH-TYPE TRANSCRIPTIONAL REGULATOR EXSA"/>
    <property type="match status" value="1"/>
</dbReference>
<protein>
    <submittedName>
        <fullName evidence="5">Helix-turn-helix transcriptional regulator</fullName>
    </submittedName>
</protein>
<dbReference type="Gene3D" id="2.60.120.10">
    <property type="entry name" value="Jelly Rolls"/>
    <property type="match status" value="1"/>
</dbReference>
<dbReference type="SUPFAM" id="SSF51215">
    <property type="entry name" value="Regulatory protein AraC"/>
    <property type="match status" value="1"/>
</dbReference>
<evidence type="ECO:0000313" key="5">
    <source>
        <dbReference type="EMBL" id="MBD2864024.1"/>
    </source>
</evidence>
<dbReference type="RefSeq" id="WP_190929651.1">
    <property type="nucleotide sequence ID" value="NZ_JACXJA010000026.1"/>
</dbReference>
<dbReference type="EMBL" id="JACXJA010000026">
    <property type="protein sequence ID" value="MBD2864024.1"/>
    <property type="molecule type" value="Genomic_DNA"/>
</dbReference>
<sequence>MSKIPLPQYQEQPVVPFTSGQLPFYIGITGSSGISSGGVKPHYHAFAEFTFVMSGSGFKTINGHSHLMKPGATCLYLPHHVHESQNDRRNPPKVYCCMFDLQLLTSSALEDECLKTLYQVGSRYPSYVYLEDKSFTRMQVLLNELQSEFLQPSDTFGRETNIRCKLTEALLIFLRSLVAAQTTEQEEQITRGNSVFWEILRYIHVYYKEPITREIVAQHFHLSSPYVSRLFKEYTGEHFLQFVHKLRIKTAAHLLAITDTPVSEIAFEVGFESFRTFARVFRELKGQTPTEYRNAQREKASGTGVAKQ</sequence>
<dbReference type="SUPFAM" id="SSF46689">
    <property type="entry name" value="Homeodomain-like"/>
    <property type="match status" value="2"/>
</dbReference>
<dbReference type="GO" id="GO:0043565">
    <property type="term" value="F:sequence-specific DNA binding"/>
    <property type="evidence" value="ECO:0007669"/>
    <property type="project" value="InterPro"/>
</dbReference>